<dbReference type="InterPro" id="IPR036909">
    <property type="entry name" value="Cyt_c-like_dom_sf"/>
</dbReference>
<comment type="caution">
    <text evidence="12">The sequence shown here is derived from an EMBL/GenBank/DDBJ whole genome shotgun (WGS) entry which is preliminary data.</text>
</comment>
<keyword evidence="7 9" id="KW-0408">Iron</keyword>
<keyword evidence="2" id="KW-1003">Cell membrane</keyword>
<gene>
    <name evidence="12" type="ORF">N0K08_14635</name>
</gene>
<dbReference type="Gene3D" id="1.10.760.10">
    <property type="entry name" value="Cytochrome c-like domain"/>
    <property type="match status" value="3"/>
</dbReference>
<organism evidence="12 13">
    <name type="scientific">Acidovorax bellezanensis</name>
    <dbReference type="NCBI Taxonomy" id="2976702"/>
    <lineage>
        <taxon>Bacteria</taxon>
        <taxon>Pseudomonadati</taxon>
        <taxon>Pseudomonadota</taxon>
        <taxon>Betaproteobacteria</taxon>
        <taxon>Burkholderiales</taxon>
        <taxon>Comamonadaceae</taxon>
        <taxon>Acidovorax</taxon>
    </lineage>
</organism>
<dbReference type="Pfam" id="PF00034">
    <property type="entry name" value="Cytochrom_C"/>
    <property type="match status" value="3"/>
</dbReference>
<feature type="domain" description="Cytochrome c" evidence="11">
    <location>
        <begin position="190"/>
        <end position="298"/>
    </location>
</feature>
<dbReference type="RefSeq" id="WP_261501128.1">
    <property type="nucleotide sequence ID" value="NZ_JAODYH010000007.1"/>
</dbReference>
<evidence type="ECO:0000256" key="8">
    <source>
        <dbReference type="ARBA" id="ARBA00023136"/>
    </source>
</evidence>
<evidence type="ECO:0000256" key="2">
    <source>
        <dbReference type="ARBA" id="ARBA00022475"/>
    </source>
</evidence>
<evidence type="ECO:0000256" key="1">
    <source>
        <dbReference type="ARBA" id="ARBA00004236"/>
    </source>
</evidence>
<evidence type="ECO:0000256" key="7">
    <source>
        <dbReference type="ARBA" id="ARBA00023004"/>
    </source>
</evidence>
<evidence type="ECO:0000256" key="3">
    <source>
        <dbReference type="ARBA" id="ARBA00022617"/>
    </source>
</evidence>
<evidence type="ECO:0000256" key="4">
    <source>
        <dbReference type="ARBA" id="ARBA00022723"/>
    </source>
</evidence>
<evidence type="ECO:0000313" key="12">
    <source>
        <dbReference type="EMBL" id="MCT9811879.1"/>
    </source>
</evidence>
<dbReference type="InterPro" id="IPR051459">
    <property type="entry name" value="Cytochrome_c-type_DH"/>
</dbReference>
<proteinExistence type="predicted"/>
<dbReference type="EMBL" id="JAODYH010000007">
    <property type="protein sequence ID" value="MCT9811879.1"/>
    <property type="molecule type" value="Genomic_DNA"/>
</dbReference>
<dbReference type="PANTHER" id="PTHR35008">
    <property type="entry name" value="BLL4482 PROTEIN-RELATED"/>
    <property type="match status" value="1"/>
</dbReference>
<keyword evidence="8" id="KW-0472">Membrane</keyword>
<evidence type="ECO:0000256" key="5">
    <source>
        <dbReference type="ARBA" id="ARBA00022729"/>
    </source>
</evidence>
<evidence type="ECO:0000256" key="6">
    <source>
        <dbReference type="ARBA" id="ARBA00022737"/>
    </source>
</evidence>
<dbReference type="PROSITE" id="PS51007">
    <property type="entry name" value="CYTC"/>
    <property type="match status" value="3"/>
</dbReference>
<dbReference type="SUPFAM" id="SSF46626">
    <property type="entry name" value="Cytochrome c"/>
    <property type="match status" value="3"/>
</dbReference>
<comment type="subcellular location">
    <subcellularLocation>
        <location evidence="1">Cell membrane</location>
    </subcellularLocation>
</comment>
<dbReference type="PIRSF" id="PIRSF000018">
    <property type="entry name" value="Mb_ADH_cyt_c"/>
    <property type="match status" value="1"/>
</dbReference>
<dbReference type="InterPro" id="IPR014353">
    <property type="entry name" value="Membr-bd_ADH_cyt_c"/>
</dbReference>
<keyword evidence="5 10" id="KW-0732">Signal</keyword>
<protein>
    <submittedName>
        <fullName evidence="12">Cytochrome c</fullName>
    </submittedName>
</protein>
<feature type="domain" description="Cytochrome c" evidence="11">
    <location>
        <begin position="321"/>
        <end position="414"/>
    </location>
</feature>
<reference evidence="12 13" key="1">
    <citation type="submission" date="2022-09" db="EMBL/GenBank/DDBJ databases">
        <title>Draft genome of isolate Be4.</title>
        <authorList>
            <person name="Sanchez-Castro I."/>
            <person name="Martinez-Rodriguez P."/>
            <person name="Descostes M."/>
            <person name="Merroun M."/>
        </authorList>
    </citation>
    <scope>NUCLEOTIDE SEQUENCE [LARGE SCALE GENOMIC DNA]</scope>
    <source>
        <strain evidence="12 13">Be4</strain>
    </source>
</reference>
<evidence type="ECO:0000313" key="13">
    <source>
        <dbReference type="Proteomes" id="UP001525968"/>
    </source>
</evidence>
<evidence type="ECO:0000259" key="11">
    <source>
        <dbReference type="PROSITE" id="PS51007"/>
    </source>
</evidence>
<evidence type="ECO:0000256" key="10">
    <source>
        <dbReference type="SAM" id="SignalP"/>
    </source>
</evidence>
<keyword evidence="13" id="KW-1185">Reference proteome</keyword>
<dbReference type="InterPro" id="IPR009056">
    <property type="entry name" value="Cyt_c-like_dom"/>
</dbReference>
<evidence type="ECO:0000256" key="9">
    <source>
        <dbReference type="PROSITE-ProRule" id="PRU00433"/>
    </source>
</evidence>
<feature type="domain" description="Cytochrome c" evidence="11">
    <location>
        <begin position="45"/>
        <end position="148"/>
    </location>
</feature>
<keyword evidence="4 9" id="KW-0479">Metal-binding</keyword>
<name>A0ABT2PPX1_9BURK</name>
<sequence length="440" mass="47145">MKSAKKIILGCAGLAVLAAAGFFASTYRSEIAPLQTIPVQEFTAQQIAQGKMLVTMGDCAVCHTAKGGAENAGGFPMPSPFGTIYSTNITPDPETGIGHWSYEAFERAMRHGIDREGRHLYPAFPYTAFTRVVDEDMRSIYAYLMSQAPVKSEAAKTDLGFPFNIRQGVALWNWLNLTPGPVAPVANQTPEWNRGAYIAEGLGHCSACHSPRDSFAGEKKGIFHLAGGSAEGWDAPALTSATASPLAWTSDDLLSYFRTGYSERHGVAAGPMAPVAHGLAQLSDADLRALTTYIMSYKDEKAAPGDAHAFVQQANDTLRVPADAEGLRMFQGACMSCHSADTKQGLLAATTFGSRPQMALNTNMHAASPNNAVLAVLEGIQTPAHPELGTMPSFRYTLSDAQVATMLNTMRTQYGLPEWQNLQAAVAKLRADTDPAKTQH</sequence>
<accession>A0ABT2PPX1</accession>
<feature type="chain" id="PRO_5045092161" evidence="10">
    <location>
        <begin position="25"/>
        <end position="440"/>
    </location>
</feature>
<feature type="signal peptide" evidence="10">
    <location>
        <begin position="1"/>
        <end position="24"/>
    </location>
</feature>
<dbReference type="PANTHER" id="PTHR35008:SF8">
    <property type="entry name" value="ALCOHOL DEHYDROGENASE CYTOCHROME C SUBUNIT"/>
    <property type="match status" value="1"/>
</dbReference>
<keyword evidence="6" id="KW-0677">Repeat</keyword>
<dbReference type="Proteomes" id="UP001525968">
    <property type="component" value="Unassembled WGS sequence"/>
</dbReference>
<keyword evidence="3 9" id="KW-0349">Heme</keyword>